<evidence type="ECO:0000313" key="2">
    <source>
        <dbReference type="EMBL" id="KAJ8097520.1"/>
    </source>
</evidence>
<gene>
    <name evidence="2" type="ORF">POJ06DRAFT_261602</name>
</gene>
<keyword evidence="1" id="KW-1133">Transmembrane helix</keyword>
<organism evidence="2 3">
    <name type="scientific">Lipomyces tetrasporus</name>
    <dbReference type="NCBI Taxonomy" id="54092"/>
    <lineage>
        <taxon>Eukaryota</taxon>
        <taxon>Fungi</taxon>
        <taxon>Dikarya</taxon>
        <taxon>Ascomycota</taxon>
        <taxon>Saccharomycotina</taxon>
        <taxon>Lipomycetes</taxon>
        <taxon>Lipomycetales</taxon>
        <taxon>Lipomycetaceae</taxon>
        <taxon>Lipomyces</taxon>
    </lineage>
</organism>
<dbReference type="RefSeq" id="XP_056040970.1">
    <property type="nucleotide sequence ID" value="XM_056188642.1"/>
</dbReference>
<feature type="transmembrane region" description="Helical" evidence="1">
    <location>
        <begin position="89"/>
        <end position="108"/>
    </location>
</feature>
<comment type="caution">
    <text evidence="2">The sequence shown here is derived from an EMBL/GenBank/DDBJ whole genome shotgun (WGS) entry which is preliminary data.</text>
</comment>
<dbReference type="GeneID" id="80883808"/>
<reference evidence="2" key="1">
    <citation type="submission" date="2023-03" db="EMBL/GenBank/DDBJ databases">
        <title>Near-Complete genome sequence of Lipomyces tetrasporous NRRL Y-64009, an oleaginous yeast capable of growing on lignocellulosic hydrolysates.</title>
        <authorList>
            <consortium name="Lawrence Berkeley National Laboratory"/>
            <person name="Jagtap S.S."/>
            <person name="Liu J.-J."/>
            <person name="Walukiewicz H.E."/>
            <person name="Pangilinan J."/>
            <person name="Lipzen A."/>
            <person name="Ahrendt S."/>
            <person name="Koriabine M."/>
            <person name="Cobaugh K."/>
            <person name="Salamov A."/>
            <person name="Yoshinaga Y."/>
            <person name="Ng V."/>
            <person name="Daum C."/>
            <person name="Grigoriev I.V."/>
            <person name="Slininger P.J."/>
            <person name="Dien B.S."/>
            <person name="Jin Y.-S."/>
            <person name="Rao C.V."/>
        </authorList>
    </citation>
    <scope>NUCLEOTIDE SEQUENCE</scope>
    <source>
        <strain evidence="2">NRRL Y-64009</strain>
    </source>
</reference>
<accession>A0AAD7QLH2</accession>
<name>A0AAD7QLH2_9ASCO</name>
<keyword evidence="3" id="KW-1185">Reference proteome</keyword>
<keyword evidence="1" id="KW-0472">Membrane</keyword>
<protein>
    <submittedName>
        <fullName evidence="2">Uncharacterized protein</fullName>
    </submittedName>
</protein>
<dbReference type="AlphaFoldDB" id="A0AAD7QLH2"/>
<proteinExistence type="predicted"/>
<feature type="transmembrane region" description="Helical" evidence="1">
    <location>
        <begin position="6"/>
        <end position="26"/>
    </location>
</feature>
<evidence type="ECO:0000313" key="3">
    <source>
        <dbReference type="Proteomes" id="UP001217417"/>
    </source>
</evidence>
<feature type="transmembrane region" description="Helical" evidence="1">
    <location>
        <begin position="128"/>
        <end position="150"/>
    </location>
</feature>
<sequence>MGSLTFLMSWYCYLPFVVLLLASLLARIPKHNPTPLEMYKSLAYDRNLTLDDLDCKFFVYNGSEIKEFDVANDSHGNLTKRAWQESTIVNIYVVSVACTIASFMALRTTFQDCNSPQFETQVACAADAVGTGFAFLASIIGYGAATYGLVSRWRGWRLKSRSTDFIMGKHFDNYDLKISQCSQPNNIHWPDQFSDYNDVVQFGKSLIDNPTCGSMLIDFWSAGEKVMVTRWDGGEVND</sequence>
<evidence type="ECO:0000256" key="1">
    <source>
        <dbReference type="SAM" id="Phobius"/>
    </source>
</evidence>
<dbReference type="Proteomes" id="UP001217417">
    <property type="component" value="Unassembled WGS sequence"/>
</dbReference>
<keyword evidence="1" id="KW-0812">Transmembrane</keyword>
<dbReference type="EMBL" id="JARPMG010000011">
    <property type="protein sequence ID" value="KAJ8097520.1"/>
    <property type="molecule type" value="Genomic_DNA"/>
</dbReference>